<dbReference type="InterPro" id="IPR035901">
    <property type="entry name" value="GIY-YIG_endonuc_sf"/>
</dbReference>
<evidence type="ECO:0000313" key="2">
    <source>
        <dbReference type="EMBL" id="KYQ59837.1"/>
    </source>
</evidence>
<dbReference type="PROSITE" id="PS50164">
    <property type="entry name" value="GIY_YIG"/>
    <property type="match status" value="1"/>
</dbReference>
<keyword evidence="3" id="KW-1185">Reference proteome</keyword>
<accession>A0A151XHK3</accession>
<dbReference type="CDD" id="cd10442">
    <property type="entry name" value="GIY-YIG_PLEs"/>
    <property type="match status" value="1"/>
</dbReference>
<feature type="non-terminal residue" evidence="2">
    <location>
        <position position="1"/>
    </location>
</feature>
<organism evidence="2 3">
    <name type="scientific">Mycetomoellerius zeteki</name>
    <dbReference type="NCBI Taxonomy" id="64791"/>
    <lineage>
        <taxon>Eukaryota</taxon>
        <taxon>Metazoa</taxon>
        <taxon>Ecdysozoa</taxon>
        <taxon>Arthropoda</taxon>
        <taxon>Hexapoda</taxon>
        <taxon>Insecta</taxon>
        <taxon>Pterygota</taxon>
        <taxon>Neoptera</taxon>
        <taxon>Endopterygota</taxon>
        <taxon>Hymenoptera</taxon>
        <taxon>Apocrita</taxon>
        <taxon>Aculeata</taxon>
        <taxon>Formicoidea</taxon>
        <taxon>Formicidae</taxon>
        <taxon>Myrmicinae</taxon>
        <taxon>Mycetomoellerius</taxon>
    </lineage>
</organism>
<dbReference type="Proteomes" id="UP000075809">
    <property type="component" value="Unassembled WGS sequence"/>
</dbReference>
<evidence type="ECO:0000259" key="1">
    <source>
        <dbReference type="PROSITE" id="PS50164"/>
    </source>
</evidence>
<proteinExistence type="predicted"/>
<feature type="domain" description="GIY-YIG" evidence="1">
    <location>
        <begin position="419"/>
        <end position="504"/>
    </location>
</feature>
<dbReference type="STRING" id="64791.A0A151XHK3"/>
<dbReference type="PANTHER" id="PTHR21301:SF10">
    <property type="entry name" value="REVERSE TRANSCRIPTASE DOMAIN-CONTAINING PROTEIN"/>
    <property type="match status" value="1"/>
</dbReference>
<dbReference type="Gene3D" id="3.40.1440.10">
    <property type="entry name" value="GIY-YIG endonuclease"/>
    <property type="match status" value="1"/>
</dbReference>
<gene>
    <name evidence="2" type="ORF">ALC60_01222</name>
</gene>
<dbReference type="SUPFAM" id="SSF82771">
    <property type="entry name" value="GIY-YIG endonuclease"/>
    <property type="match status" value="1"/>
</dbReference>
<reference evidence="2 3" key="1">
    <citation type="submission" date="2015-09" db="EMBL/GenBank/DDBJ databases">
        <title>Trachymyrmex zeteki WGS genome.</title>
        <authorList>
            <person name="Nygaard S."/>
            <person name="Hu H."/>
            <person name="Boomsma J."/>
            <person name="Zhang G."/>
        </authorList>
    </citation>
    <scope>NUCLEOTIDE SEQUENCE [LARGE SCALE GENOMIC DNA]</scope>
    <source>
        <strain evidence="2">Tzet28-1</strain>
        <tissue evidence="2">Whole body</tissue>
    </source>
</reference>
<dbReference type="PANTHER" id="PTHR21301">
    <property type="entry name" value="REVERSE TRANSCRIPTASE"/>
    <property type="match status" value="1"/>
</dbReference>
<dbReference type="EMBL" id="KQ982130">
    <property type="protein sequence ID" value="KYQ59837.1"/>
    <property type="molecule type" value="Genomic_DNA"/>
</dbReference>
<dbReference type="InterPro" id="IPR000305">
    <property type="entry name" value="GIY-YIG_endonuc"/>
</dbReference>
<protein>
    <recommendedName>
        <fullName evidence="1">GIY-YIG domain-containing protein</fullName>
    </recommendedName>
</protein>
<evidence type="ECO:0000313" key="3">
    <source>
        <dbReference type="Proteomes" id="UP000075809"/>
    </source>
</evidence>
<name>A0A151XHK3_9HYME</name>
<dbReference type="AlphaFoldDB" id="A0A151XHK3"/>
<sequence>NFSSMTFPGEVQCLLQLGENFCLSPHNVESITLEFIKHIEDNLTKLKINSNGFRNSFFPYIQNIKNITENRSDIDGMILDSFDVTKQFLKENPQVLLTRVNKSNVVVAMDKIDYIDKMEVLLLDTDTYTVVMRNPTNKILNDLKSLLQTWKKNEYVIDHTYNFLNSTNAIIPRVYGLPKIHKTGNFLPNIVSSIGSPSSPWHIQKPVFLNSLFDVVSLFTNVSVNLVIESIENRWSNIQNNIKLPKTEFVKAVSLVLNSMFFSFNNKIYKQSYGVPMGSPLSPLAADLVMQKLEKVSLNKLKFTPGDKLNFLDLTIKKEGNNLIYDWYHKLTFSARYLNFFSKIVISKSKLFNRTEAVSNRNRQNNKIKYFTISYVPSFSDKFHRYFKNNRFIRLAFTRINKLNSFIKEQKDRLSTMTRSNVVYKINCQNCDVSYVGQTKRLLKSRISEHRNHINRNTSQNIITEHRIEHNHDFDWDNVRILEEERSYNRLISEEIFINKQNTH</sequence>